<protein>
    <submittedName>
        <fullName evidence="4">DUF3857 domain-containing protein</fullName>
    </submittedName>
</protein>
<evidence type="ECO:0000259" key="3">
    <source>
        <dbReference type="Pfam" id="PF12970"/>
    </source>
</evidence>
<dbReference type="Pfam" id="PF12969">
    <property type="entry name" value="DUF3857"/>
    <property type="match status" value="1"/>
</dbReference>
<feature type="chain" id="PRO_5016395590" evidence="1">
    <location>
        <begin position="19"/>
        <end position="630"/>
    </location>
</feature>
<accession>A0A316X6C6</accession>
<proteinExistence type="predicted"/>
<dbReference type="EMBL" id="PPED02000003">
    <property type="protein sequence ID" value="PWN69227.1"/>
    <property type="molecule type" value="Genomic_DNA"/>
</dbReference>
<feature type="domain" description="DUF3858" evidence="3">
    <location>
        <begin position="533"/>
        <end position="621"/>
    </location>
</feature>
<dbReference type="RefSeq" id="WP_109712897.1">
    <property type="nucleotide sequence ID" value="NZ_PPED02000003.1"/>
</dbReference>
<feature type="signal peptide" evidence="1">
    <location>
        <begin position="1"/>
        <end position="18"/>
    </location>
</feature>
<dbReference type="Pfam" id="PF12970">
    <property type="entry name" value="DUF3858"/>
    <property type="match status" value="1"/>
</dbReference>
<dbReference type="InterPro" id="IPR024544">
    <property type="entry name" value="DUF3858"/>
</dbReference>
<sequence length="630" mass="71705">MMKILFLGALSTASLYFAQTYPVSTIPENLKKNASAVIRRDFTTAYINKVDEIKYQYNTVTTVLNKDGNEKAMVYIPYDKTRTVSNVKVTVYDETGKKLKSFSKSDFSDYANNPQGVFYSDNRVLVFSYTPVQYPYTIDFSFESEDKNTIFIPDFVPFTSTNTSLEEGQFKIINTSGIDLRSKVYPSKYNYASVSEHINGNEKIYSYKDIPAIEDAVLIPQPVKILPKVSFALTKFNLAGRQGTLNSWTDFGTWYYKNLIEPVAVSTPAIKAEVAALNLQGSVEEKVKKIYQYMQSKTRYIYVGLGIGGWLPMMPEEVYKKGYGDCKGLTNYMKTLLDEAGIPSYYCVINSGLSSVSFDPEFPRMGGNHAILMVPAENGNIWLENTSQQTAFNHLGNSTTDRNVLSVKKNGIELIDTPIYKAEQNREKQILTIKIGEDNSITGEGHFSYTGSQYDYNLSFTNLNSKERNEALKKTFDVLNFEKVEMKNYVNDRDKAVITFDADFKTNHFAKNAGNSLIFRAVPIYSDNVYKADENRSLPFEIRQSFEDDYEIGFSIPKGYKIDEVPDNININSEFGYYKLNVVKNGEEIKVLRKIQINKGAFPKEKYNEYVGFRKKIINMDNSKILITKI</sequence>
<comment type="caution">
    <text evidence="4">The sequence shown here is derived from an EMBL/GenBank/DDBJ whole genome shotgun (WGS) entry which is preliminary data.</text>
</comment>
<dbReference type="Gene3D" id="3.10.620.30">
    <property type="match status" value="1"/>
</dbReference>
<dbReference type="OrthoDB" id="8595007at2"/>
<dbReference type="SUPFAM" id="SSF54001">
    <property type="entry name" value="Cysteine proteinases"/>
    <property type="match status" value="1"/>
</dbReference>
<dbReference type="Gene3D" id="2.60.40.3140">
    <property type="match status" value="1"/>
</dbReference>
<dbReference type="InterPro" id="IPR038765">
    <property type="entry name" value="Papain-like_cys_pep_sf"/>
</dbReference>
<dbReference type="AlphaFoldDB" id="A0A316X6C6"/>
<evidence type="ECO:0000313" key="5">
    <source>
        <dbReference type="Proteomes" id="UP000236594"/>
    </source>
</evidence>
<name>A0A316X6C6_9FLAO</name>
<dbReference type="InterPro" id="IPR024618">
    <property type="entry name" value="DUF3857"/>
</dbReference>
<keyword evidence="5" id="KW-1185">Reference proteome</keyword>
<dbReference type="Gene3D" id="2.60.120.1130">
    <property type="match status" value="1"/>
</dbReference>
<evidence type="ECO:0000259" key="2">
    <source>
        <dbReference type="Pfam" id="PF12969"/>
    </source>
</evidence>
<keyword evidence="1" id="KW-0732">Signal</keyword>
<organism evidence="4 5">
    <name type="scientific">Chryseobacterium phosphatilyticum</name>
    <dbReference type="NCBI Taxonomy" id="475075"/>
    <lineage>
        <taxon>Bacteria</taxon>
        <taxon>Pseudomonadati</taxon>
        <taxon>Bacteroidota</taxon>
        <taxon>Flavobacteriia</taxon>
        <taxon>Flavobacteriales</taxon>
        <taxon>Weeksellaceae</taxon>
        <taxon>Chryseobacterium group</taxon>
        <taxon>Chryseobacterium</taxon>
    </lineage>
</organism>
<feature type="domain" description="DUF3857" evidence="2">
    <location>
        <begin position="54"/>
        <end position="212"/>
    </location>
</feature>
<gene>
    <name evidence="4" type="ORF">C1631_014290</name>
</gene>
<evidence type="ECO:0000313" key="4">
    <source>
        <dbReference type="EMBL" id="PWN69227.1"/>
    </source>
</evidence>
<dbReference type="Proteomes" id="UP000236594">
    <property type="component" value="Unassembled WGS sequence"/>
</dbReference>
<reference evidence="4 5" key="1">
    <citation type="submission" date="2018-04" db="EMBL/GenBank/DDBJ databases">
        <title>Draft Genome Sequence of Phosphate-Solubilizing Chryseobacterium sp. ISE14 that is a Biocontrol and Plant Growth-Promoting Rhizobacterium Isolated from Cucumber.</title>
        <authorList>
            <person name="Jeong J.-J."/>
            <person name="Sang M.K."/>
            <person name="Choi I.-G."/>
            <person name="Kim K.D."/>
        </authorList>
    </citation>
    <scope>NUCLEOTIDE SEQUENCE [LARGE SCALE GENOMIC DNA]</scope>
    <source>
        <strain evidence="4 5">ISE14</strain>
    </source>
</reference>
<evidence type="ECO:0000256" key="1">
    <source>
        <dbReference type="SAM" id="SignalP"/>
    </source>
</evidence>